<evidence type="ECO:0000313" key="9">
    <source>
        <dbReference type="EMBL" id="MDR6224134.1"/>
    </source>
</evidence>
<dbReference type="NCBIfam" id="NF004790">
    <property type="entry name" value="PRK06136.1"/>
    <property type="match status" value="1"/>
</dbReference>
<name>A0ABU1IH79_9BACL</name>
<dbReference type="Gene3D" id="3.30.950.10">
    <property type="entry name" value="Methyltransferase, Cobalt-precorrin-4 Transmethylase, Domain 2"/>
    <property type="match status" value="1"/>
</dbReference>
<dbReference type="InterPro" id="IPR003043">
    <property type="entry name" value="Uropor_MeTrfase_CS"/>
</dbReference>
<evidence type="ECO:0000256" key="6">
    <source>
        <dbReference type="RuleBase" id="RU003960"/>
    </source>
</evidence>
<keyword evidence="4" id="KW-0949">S-adenosyl-L-methionine</keyword>
<dbReference type="SUPFAM" id="SSF69618">
    <property type="entry name" value="HemD-like"/>
    <property type="match status" value="1"/>
</dbReference>
<dbReference type="InterPro" id="IPR036108">
    <property type="entry name" value="4pyrrol_syn_uPrphyn_synt_sf"/>
</dbReference>
<dbReference type="Pfam" id="PF00590">
    <property type="entry name" value="TP_methylase"/>
    <property type="match status" value="1"/>
</dbReference>
<dbReference type="InterPro" id="IPR006366">
    <property type="entry name" value="CobA/CysG_C"/>
</dbReference>
<dbReference type="PANTHER" id="PTHR45790:SF3">
    <property type="entry name" value="S-ADENOSYL-L-METHIONINE-DEPENDENT UROPORPHYRINOGEN III METHYLTRANSFERASE, CHLOROPLASTIC"/>
    <property type="match status" value="1"/>
</dbReference>
<dbReference type="GO" id="GO:0032259">
    <property type="term" value="P:methylation"/>
    <property type="evidence" value="ECO:0007669"/>
    <property type="project" value="UniProtKB-KW"/>
</dbReference>
<dbReference type="NCBIfam" id="TIGR01469">
    <property type="entry name" value="cobA_cysG_Cterm"/>
    <property type="match status" value="1"/>
</dbReference>
<dbReference type="EC" id="2.1.1.107" evidence="1"/>
<sequence length="519" mass="56355">MASLQKGFVYLVGAGPGDPGLITVKGREALQEADVVLYDRLVSPRLLENTQDYCERVDVGKRPSSRWTQEEINRTLIRMASEGKTVVRLKGGDPFVFGRGGEEAASLRKASIPFEVVPGISSVTAVPAYAGIPVTHRDYNSSFTVVAGHEHPDKKESAVKWEHLAKGSETLIILMGMANLPRIRDVLLRYGRSPGTPVALVRWGTRSNQETLTGTLADIAERAKAAAFRPPAVIIVGEVVRERERLTWFELLPLFGRQILVPRTRKQRSLLSAGIEQLGGEAVEFPVADLKMAENAENVIKAEPMDDWLVFTSASGVEVFFRILEKTGKDIRQWANAQVAAVGKRTAVSLKEKGIQADVFVDTHSAGLMEAMGSLVKTGDRVLLVGGGKYRITLASSLQNRGCQVRETEAIETRTVYGCTKDAVRMLQAGEVDMIAFASSSTVRHLVEAIRPELAGEEEALYSVPVACIGPETAQAAEECGWKVDKVACPHTVEGLIDALCHLSEERQTALAATAEGPS</sequence>
<dbReference type="SUPFAM" id="SSF53790">
    <property type="entry name" value="Tetrapyrrole methylase"/>
    <property type="match status" value="1"/>
</dbReference>
<dbReference type="InterPro" id="IPR035996">
    <property type="entry name" value="4pyrrol_Methylase_sf"/>
</dbReference>
<dbReference type="CDD" id="cd06578">
    <property type="entry name" value="HemD"/>
    <property type="match status" value="1"/>
</dbReference>
<dbReference type="GO" id="GO:0004852">
    <property type="term" value="F:uroporphyrinogen-III synthase activity"/>
    <property type="evidence" value="ECO:0007669"/>
    <property type="project" value="UniProtKB-EC"/>
</dbReference>
<evidence type="ECO:0000259" key="7">
    <source>
        <dbReference type="Pfam" id="PF00590"/>
    </source>
</evidence>
<dbReference type="InterPro" id="IPR050161">
    <property type="entry name" value="Siro_Cobalamin_biosynth"/>
</dbReference>
<evidence type="ECO:0000256" key="4">
    <source>
        <dbReference type="ARBA" id="ARBA00022691"/>
    </source>
</evidence>
<dbReference type="Gene3D" id="3.40.50.10090">
    <property type="match status" value="2"/>
</dbReference>
<keyword evidence="10" id="KW-1185">Reference proteome</keyword>
<organism evidence="9 10">
    <name type="scientific">Desmospora profundinema</name>
    <dbReference type="NCBI Taxonomy" id="1571184"/>
    <lineage>
        <taxon>Bacteria</taxon>
        <taxon>Bacillati</taxon>
        <taxon>Bacillota</taxon>
        <taxon>Bacilli</taxon>
        <taxon>Bacillales</taxon>
        <taxon>Thermoactinomycetaceae</taxon>
        <taxon>Desmospora</taxon>
    </lineage>
</organism>
<dbReference type="PROSITE" id="PS00839">
    <property type="entry name" value="SUMT_1"/>
    <property type="match status" value="1"/>
</dbReference>
<keyword evidence="9" id="KW-0456">Lyase</keyword>
<keyword evidence="2 6" id="KW-0489">Methyltransferase</keyword>
<dbReference type="Pfam" id="PF02602">
    <property type="entry name" value="HEM4"/>
    <property type="match status" value="1"/>
</dbReference>
<evidence type="ECO:0000313" key="10">
    <source>
        <dbReference type="Proteomes" id="UP001185012"/>
    </source>
</evidence>
<evidence type="ECO:0000256" key="1">
    <source>
        <dbReference type="ARBA" id="ARBA00012162"/>
    </source>
</evidence>
<keyword evidence="3 6" id="KW-0808">Transferase</keyword>
<dbReference type="Gene3D" id="3.40.1010.10">
    <property type="entry name" value="Cobalt-precorrin-4 Transmethylase, Domain 1"/>
    <property type="match status" value="1"/>
</dbReference>
<dbReference type="EMBL" id="JAVDQG010000001">
    <property type="protein sequence ID" value="MDR6224134.1"/>
    <property type="molecule type" value="Genomic_DNA"/>
</dbReference>
<evidence type="ECO:0000256" key="3">
    <source>
        <dbReference type="ARBA" id="ARBA00022679"/>
    </source>
</evidence>
<evidence type="ECO:0000256" key="2">
    <source>
        <dbReference type="ARBA" id="ARBA00022603"/>
    </source>
</evidence>
<protein>
    <recommendedName>
        <fullName evidence="1">uroporphyrinogen-III C-methyltransferase</fullName>
        <ecNumber evidence="1">2.1.1.107</ecNumber>
    </recommendedName>
</protein>
<dbReference type="InterPro" id="IPR003754">
    <property type="entry name" value="4pyrrol_synth_uPrphyn_synth"/>
</dbReference>
<evidence type="ECO:0000259" key="8">
    <source>
        <dbReference type="Pfam" id="PF02602"/>
    </source>
</evidence>
<comment type="similarity">
    <text evidence="6">Belongs to the precorrin methyltransferase family.</text>
</comment>
<proteinExistence type="inferred from homology"/>
<dbReference type="GO" id="GO:0004851">
    <property type="term" value="F:uroporphyrin-III C-methyltransferase activity"/>
    <property type="evidence" value="ECO:0007669"/>
    <property type="project" value="UniProtKB-EC"/>
</dbReference>
<reference evidence="9 10" key="1">
    <citation type="submission" date="2023-07" db="EMBL/GenBank/DDBJ databases">
        <title>Genomic Encyclopedia of Type Strains, Phase IV (KMG-IV): sequencing the most valuable type-strain genomes for metagenomic binning, comparative biology and taxonomic classification.</title>
        <authorList>
            <person name="Goeker M."/>
        </authorList>
    </citation>
    <scope>NUCLEOTIDE SEQUENCE [LARGE SCALE GENOMIC DNA]</scope>
    <source>
        <strain evidence="9 10">DSM 45903</strain>
    </source>
</reference>
<feature type="domain" description="Tetrapyrrole methylase" evidence="7">
    <location>
        <begin position="9"/>
        <end position="219"/>
    </location>
</feature>
<dbReference type="PROSITE" id="PS00840">
    <property type="entry name" value="SUMT_2"/>
    <property type="match status" value="1"/>
</dbReference>
<dbReference type="CDD" id="cd11642">
    <property type="entry name" value="SUMT"/>
    <property type="match status" value="1"/>
</dbReference>
<gene>
    <name evidence="9" type="ORF">JOE21_000122</name>
</gene>
<dbReference type="InterPro" id="IPR000878">
    <property type="entry name" value="4pyrrol_Mease"/>
</dbReference>
<evidence type="ECO:0000256" key="5">
    <source>
        <dbReference type="ARBA" id="ARBA00023244"/>
    </source>
</evidence>
<keyword evidence="5" id="KW-0627">Porphyrin biosynthesis</keyword>
<dbReference type="PANTHER" id="PTHR45790">
    <property type="entry name" value="SIROHEME SYNTHASE-RELATED"/>
    <property type="match status" value="1"/>
</dbReference>
<comment type="caution">
    <text evidence="9">The sequence shown here is derived from an EMBL/GenBank/DDBJ whole genome shotgun (WGS) entry which is preliminary data.</text>
</comment>
<dbReference type="InterPro" id="IPR014776">
    <property type="entry name" value="4pyrrole_Mease_sub2"/>
</dbReference>
<dbReference type="RefSeq" id="WP_309860996.1">
    <property type="nucleotide sequence ID" value="NZ_JAVDQG010000001.1"/>
</dbReference>
<feature type="domain" description="Tetrapyrrole biosynthesis uroporphyrinogen III synthase" evidence="8">
    <location>
        <begin position="271"/>
        <end position="497"/>
    </location>
</feature>
<dbReference type="Proteomes" id="UP001185012">
    <property type="component" value="Unassembled WGS sequence"/>
</dbReference>
<accession>A0ABU1IH79</accession>
<dbReference type="InterPro" id="IPR014777">
    <property type="entry name" value="4pyrrole_Mease_sub1"/>
</dbReference>